<name>A0A1G2KPA8_9BACT</name>
<evidence type="ECO:0000313" key="2">
    <source>
        <dbReference type="Proteomes" id="UP000177811"/>
    </source>
</evidence>
<organism evidence="1 2">
    <name type="scientific">Candidatus Sungbacteria bacterium RIFCSPHIGHO2_02_FULL_51_29</name>
    <dbReference type="NCBI Taxonomy" id="1802273"/>
    <lineage>
        <taxon>Bacteria</taxon>
        <taxon>Candidatus Sungiibacteriota</taxon>
    </lineage>
</organism>
<gene>
    <name evidence="1" type="ORF">A3C16_02825</name>
</gene>
<sequence>MRHKSEVPTDQQIRISQFKLLPGDLVLIKVKNTFYHGRVTEVGAGSAEYTLWLQRGRKGPKPKVGMITWHESGRKEAEQWIRGQAGHASDQPLTLQRSMWAVVEFAAARASNAMKHSLKKRKKRLYTYDIEHMLKTDRLRIVIK</sequence>
<comment type="caution">
    <text evidence="1">The sequence shown here is derived from an EMBL/GenBank/DDBJ whole genome shotgun (WGS) entry which is preliminary data.</text>
</comment>
<dbReference type="Proteomes" id="UP000177811">
    <property type="component" value="Unassembled WGS sequence"/>
</dbReference>
<dbReference type="AlphaFoldDB" id="A0A1G2KPA8"/>
<accession>A0A1G2KPA8</accession>
<protein>
    <submittedName>
        <fullName evidence="1">Uncharacterized protein</fullName>
    </submittedName>
</protein>
<dbReference type="EMBL" id="MHQL01000067">
    <property type="protein sequence ID" value="OHA01240.1"/>
    <property type="molecule type" value="Genomic_DNA"/>
</dbReference>
<reference evidence="1 2" key="1">
    <citation type="journal article" date="2016" name="Nat. Commun.">
        <title>Thousands of microbial genomes shed light on interconnected biogeochemical processes in an aquifer system.</title>
        <authorList>
            <person name="Anantharaman K."/>
            <person name="Brown C.T."/>
            <person name="Hug L.A."/>
            <person name="Sharon I."/>
            <person name="Castelle C.J."/>
            <person name="Probst A.J."/>
            <person name="Thomas B.C."/>
            <person name="Singh A."/>
            <person name="Wilkins M.J."/>
            <person name="Karaoz U."/>
            <person name="Brodie E.L."/>
            <person name="Williams K.H."/>
            <person name="Hubbard S.S."/>
            <person name="Banfield J.F."/>
        </authorList>
    </citation>
    <scope>NUCLEOTIDE SEQUENCE [LARGE SCALE GENOMIC DNA]</scope>
</reference>
<proteinExistence type="predicted"/>
<evidence type="ECO:0000313" key="1">
    <source>
        <dbReference type="EMBL" id="OHA01240.1"/>
    </source>
</evidence>